<evidence type="ECO:0000313" key="6">
    <source>
        <dbReference type="Proteomes" id="UP001597506"/>
    </source>
</evidence>
<dbReference type="RefSeq" id="WP_377933710.1">
    <property type="nucleotide sequence ID" value="NZ_JBHUMF010000015.1"/>
</dbReference>
<dbReference type="Gene3D" id="3.40.190.10">
    <property type="entry name" value="Periplasmic binding protein-like II"/>
    <property type="match status" value="2"/>
</dbReference>
<dbReference type="PANTHER" id="PTHR30632:SF0">
    <property type="entry name" value="SULFATE-BINDING PROTEIN"/>
    <property type="match status" value="1"/>
</dbReference>
<dbReference type="NCBIfam" id="TIGR01256">
    <property type="entry name" value="modA"/>
    <property type="match status" value="1"/>
</dbReference>
<dbReference type="Proteomes" id="UP001597506">
    <property type="component" value="Unassembled WGS sequence"/>
</dbReference>
<comment type="similarity">
    <text evidence="1">Belongs to the bacterial solute-binding protein ModA family.</text>
</comment>
<evidence type="ECO:0000256" key="1">
    <source>
        <dbReference type="ARBA" id="ARBA00009175"/>
    </source>
</evidence>
<gene>
    <name evidence="5" type="primary">modA</name>
    <name evidence="5" type="ORF">ACFSUL_06310</name>
</gene>
<dbReference type="PIRSF" id="PIRSF004846">
    <property type="entry name" value="ModA"/>
    <property type="match status" value="1"/>
</dbReference>
<proteinExistence type="inferred from homology"/>
<dbReference type="InterPro" id="IPR010916">
    <property type="entry name" value="TonB_box_CS"/>
</dbReference>
<comment type="caution">
    <text evidence="5">The sequence shown here is derived from an EMBL/GenBank/DDBJ whole genome shotgun (WGS) entry which is preliminary data.</text>
</comment>
<sequence>MKKSLILTLCMFLLVLSGCQSKQTESNESETLTVSAAASLKDSVLDLKKQLEKDYPDIQVTFNFGSTGALRRQIEQGAPIDVFLSASREDYEELVHKELIARNEGNVFLTNELVVISQKQARLNSIEDLLSTNKKVAVGTPDVVPAGTYAKEALENMEVWDALQQQFIFAKDVRHVLTLVEEGAVEAGIVYKSDLSSAGDSVKILQEINPAKHSKIEYYASIISTSKHSKEAKIFYDYITSPSNQSIFENYGFTSSN</sequence>
<evidence type="ECO:0000256" key="2">
    <source>
        <dbReference type="ARBA" id="ARBA00022723"/>
    </source>
</evidence>
<keyword evidence="2" id="KW-0479">Metal-binding</keyword>
<dbReference type="SUPFAM" id="SSF53850">
    <property type="entry name" value="Periplasmic binding protein-like II"/>
    <property type="match status" value="1"/>
</dbReference>
<feature type="chain" id="PRO_5045300948" evidence="4">
    <location>
        <begin position="23"/>
        <end position="257"/>
    </location>
</feature>
<reference evidence="6" key="1">
    <citation type="journal article" date="2019" name="Int. J. Syst. Evol. Microbiol.">
        <title>The Global Catalogue of Microorganisms (GCM) 10K type strain sequencing project: providing services to taxonomists for standard genome sequencing and annotation.</title>
        <authorList>
            <consortium name="The Broad Institute Genomics Platform"/>
            <consortium name="The Broad Institute Genome Sequencing Center for Infectious Disease"/>
            <person name="Wu L."/>
            <person name="Ma J."/>
        </authorList>
    </citation>
    <scope>NUCLEOTIDE SEQUENCE [LARGE SCALE GENOMIC DNA]</scope>
    <source>
        <strain evidence="6">KCTC 3913</strain>
    </source>
</reference>
<keyword evidence="6" id="KW-1185">Reference proteome</keyword>
<feature type="signal peptide" evidence="4">
    <location>
        <begin position="1"/>
        <end position="22"/>
    </location>
</feature>
<dbReference type="PROSITE" id="PS00430">
    <property type="entry name" value="TONB_DEPENDENT_REC_1"/>
    <property type="match status" value="1"/>
</dbReference>
<evidence type="ECO:0000256" key="4">
    <source>
        <dbReference type="SAM" id="SignalP"/>
    </source>
</evidence>
<protein>
    <submittedName>
        <fullName evidence="5">Molybdate ABC transporter substrate-binding protein</fullName>
    </submittedName>
</protein>
<name>A0ABW5RNU7_9BACI</name>
<accession>A0ABW5RNU7</accession>
<dbReference type="EMBL" id="JBHUMF010000015">
    <property type="protein sequence ID" value="MFD2680363.1"/>
    <property type="molecule type" value="Genomic_DNA"/>
</dbReference>
<dbReference type="PROSITE" id="PS51257">
    <property type="entry name" value="PROKAR_LIPOPROTEIN"/>
    <property type="match status" value="1"/>
</dbReference>
<dbReference type="InterPro" id="IPR050682">
    <property type="entry name" value="ModA/WtpA"/>
</dbReference>
<evidence type="ECO:0000256" key="3">
    <source>
        <dbReference type="ARBA" id="ARBA00022729"/>
    </source>
</evidence>
<dbReference type="InterPro" id="IPR005950">
    <property type="entry name" value="ModA"/>
</dbReference>
<organism evidence="5 6">
    <name type="scientific">Bacillus seohaeanensis</name>
    <dbReference type="NCBI Taxonomy" id="284580"/>
    <lineage>
        <taxon>Bacteria</taxon>
        <taxon>Bacillati</taxon>
        <taxon>Bacillota</taxon>
        <taxon>Bacilli</taxon>
        <taxon>Bacillales</taxon>
        <taxon>Bacillaceae</taxon>
        <taxon>Bacillus</taxon>
    </lineage>
</organism>
<dbReference type="PANTHER" id="PTHR30632">
    <property type="entry name" value="MOLYBDATE-BINDING PERIPLASMIC PROTEIN"/>
    <property type="match status" value="1"/>
</dbReference>
<keyword evidence="3 4" id="KW-0732">Signal</keyword>
<evidence type="ECO:0000313" key="5">
    <source>
        <dbReference type="EMBL" id="MFD2680363.1"/>
    </source>
</evidence>
<dbReference type="Pfam" id="PF13531">
    <property type="entry name" value="SBP_bac_11"/>
    <property type="match status" value="1"/>
</dbReference>